<dbReference type="Pfam" id="PF12796">
    <property type="entry name" value="Ank_2"/>
    <property type="match status" value="2"/>
</dbReference>
<feature type="repeat" description="ANK" evidence="3">
    <location>
        <begin position="416"/>
        <end position="449"/>
    </location>
</feature>
<accession>A0A1I8AWK7</accession>
<feature type="compositionally biased region" description="Basic residues" evidence="4">
    <location>
        <begin position="664"/>
        <end position="674"/>
    </location>
</feature>
<dbReference type="SMART" id="SM00248">
    <property type="entry name" value="ANK"/>
    <property type="match status" value="5"/>
</dbReference>
<feature type="compositionally biased region" description="Low complexity" evidence="4">
    <location>
        <begin position="631"/>
        <end position="662"/>
    </location>
</feature>
<proteinExistence type="predicted"/>
<keyword evidence="6" id="KW-1185">Reference proteome</keyword>
<organism evidence="6 7">
    <name type="scientific">Meloidogyne hapla</name>
    <name type="common">Root-knot nematode worm</name>
    <dbReference type="NCBI Taxonomy" id="6305"/>
    <lineage>
        <taxon>Eukaryota</taxon>
        <taxon>Metazoa</taxon>
        <taxon>Ecdysozoa</taxon>
        <taxon>Nematoda</taxon>
        <taxon>Chromadorea</taxon>
        <taxon>Rhabditida</taxon>
        <taxon>Tylenchina</taxon>
        <taxon>Tylenchomorpha</taxon>
        <taxon>Tylenchoidea</taxon>
        <taxon>Meloidogynidae</taxon>
        <taxon>Meloidogyninae</taxon>
        <taxon>Meloidogyne</taxon>
    </lineage>
</organism>
<dbReference type="AlphaFoldDB" id="A0A1I8AWK7"/>
<feature type="repeat" description="ANK" evidence="3">
    <location>
        <begin position="564"/>
        <end position="596"/>
    </location>
</feature>
<dbReference type="InterPro" id="IPR051165">
    <property type="entry name" value="Multifunctional_ANK_Repeat"/>
</dbReference>
<dbReference type="PROSITE" id="PS50297">
    <property type="entry name" value="ANK_REP_REGION"/>
    <property type="match status" value="2"/>
</dbReference>
<keyword evidence="1" id="KW-0677">Repeat</keyword>
<evidence type="ECO:0000313" key="7">
    <source>
        <dbReference type="WBParaSite" id="MhA1_Contig1018.frz3.gene3"/>
    </source>
</evidence>
<keyword evidence="5" id="KW-0812">Transmembrane</keyword>
<feature type="region of interest" description="Disordered" evidence="4">
    <location>
        <begin position="626"/>
        <end position="683"/>
    </location>
</feature>
<dbReference type="PANTHER" id="PTHR24123:SF33">
    <property type="entry name" value="PROTEIN HOS4"/>
    <property type="match status" value="1"/>
</dbReference>
<evidence type="ECO:0000256" key="1">
    <source>
        <dbReference type="ARBA" id="ARBA00022737"/>
    </source>
</evidence>
<dbReference type="InterPro" id="IPR036770">
    <property type="entry name" value="Ankyrin_rpt-contain_sf"/>
</dbReference>
<dbReference type="Gene3D" id="1.25.40.20">
    <property type="entry name" value="Ankyrin repeat-containing domain"/>
    <property type="match status" value="1"/>
</dbReference>
<sequence length="839" mass="93704">MGEHKALQDIGVPILQSEARLSPHSSSKSIGFFWYVLVTLMFSLVIGSVIIIRRPRNNKMKSAKTWRPPIVEQQNSKYGSSSTLASHQQLHQQQQALRAPTIWPHYPVASSSSCASSNMPLMINHAVSMNSLSNQSNIYSQHTQHQYQNSANSMIQLTNNHQHLQQQQNKLYRQHPYLQQHLLQQSSTLPRNGNCWTTATTTLIGENNKNISQQYLISSSQQQQLLIGATGNINGIATLPIPNNTTNIYNNHNQHISLGNGEINHFPSVQTTTTTSIANNNSSTSYSRCSSSGIGGSSTEHSPLGQLLPLHCSTIVEPSLICNNENEEQKQRRRHIKELRDFVMFKRRGLLDVNSEIISKLEPCIVNSTNERGRTFLHLLFQNMLLMTSNDNETDLLANIDLLFKFGVSIDAKDDDGTTSLSLAVRNRKLRAVRKLIIECNADANLPDIDNKSPLYHICANLSTEEDLKIAEFLINEVVDLKLDTLARETETPLIRCAALCNPFSLRIAELLISRVEVSQRIEFINFSGKTLCTALHRAASVGNEPMVRLLIKHGANKEVPDKEGKTPLFVAVEQAQYETVSVLLEMGADRNKSDMNDTKIMELSSQRGFEPISQLFRKFPENQTNYQHLPSSFNSSTRSSSTPKIISNNSQQQKTSTNQNNGKRQRAGTKRRNTTLNNVTTTTTNNSSILQRDVNSVLLPHSSSTNNGGVNNIYEDGSSAAKKRAAIIPLKTNISPPCYSSNNISQQSLNNSNLLQNQQIPSSPVILPSIQQNQFNEEDNNLEVSNIRTSFFPITTNNNSTIMNNYNNNNEGMSTTTTNFGPLCSRQTLESFMHAYLR</sequence>
<evidence type="ECO:0000256" key="3">
    <source>
        <dbReference type="PROSITE-ProRule" id="PRU00023"/>
    </source>
</evidence>
<dbReference type="SUPFAM" id="SSF48403">
    <property type="entry name" value="Ankyrin repeat"/>
    <property type="match status" value="1"/>
</dbReference>
<protein>
    <submittedName>
        <fullName evidence="7">ANK_REP_REGION domain-containing protein</fullName>
    </submittedName>
</protein>
<keyword evidence="5" id="KW-1133">Transmembrane helix</keyword>
<name>A0A1I8AWK7_MELHA</name>
<evidence type="ECO:0000313" key="6">
    <source>
        <dbReference type="Proteomes" id="UP000095281"/>
    </source>
</evidence>
<dbReference type="WBParaSite" id="MhA1_Contig1018.frz3.gene3">
    <property type="protein sequence ID" value="MhA1_Contig1018.frz3.gene3"/>
    <property type="gene ID" value="MhA1_Contig1018.frz3.gene3"/>
</dbReference>
<dbReference type="PANTHER" id="PTHR24123">
    <property type="entry name" value="ANKYRIN REPEAT-CONTAINING"/>
    <property type="match status" value="1"/>
</dbReference>
<evidence type="ECO:0000256" key="5">
    <source>
        <dbReference type="SAM" id="Phobius"/>
    </source>
</evidence>
<dbReference type="InterPro" id="IPR002110">
    <property type="entry name" value="Ankyrin_rpt"/>
</dbReference>
<feature type="transmembrane region" description="Helical" evidence="5">
    <location>
        <begin position="32"/>
        <end position="52"/>
    </location>
</feature>
<evidence type="ECO:0000256" key="4">
    <source>
        <dbReference type="SAM" id="MobiDB-lite"/>
    </source>
</evidence>
<dbReference type="Proteomes" id="UP000095281">
    <property type="component" value="Unplaced"/>
</dbReference>
<reference evidence="7" key="1">
    <citation type="submission" date="2016-11" db="UniProtKB">
        <authorList>
            <consortium name="WormBaseParasite"/>
        </authorList>
    </citation>
    <scope>IDENTIFICATION</scope>
</reference>
<feature type="repeat" description="ANK" evidence="3">
    <location>
        <begin position="534"/>
        <end position="563"/>
    </location>
</feature>
<evidence type="ECO:0000256" key="2">
    <source>
        <dbReference type="ARBA" id="ARBA00023043"/>
    </source>
</evidence>
<keyword evidence="2 3" id="KW-0040">ANK repeat</keyword>
<keyword evidence="5" id="KW-0472">Membrane</keyword>
<dbReference type="PROSITE" id="PS50088">
    <property type="entry name" value="ANK_REPEAT"/>
    <property type="match status" value="3"/>
</dbReference>